<proteinExistence type="predicted"/>
<dbReference type="EMBL" id="JBBNAE010000008">
    <property type="protein sequence ID" value="KAK9103407.1"/>
    <property type="molecule type" value="Genomic_DNA"/>
</dbReference>
<dbReference type="Pfam" id="PF03080">
    <property type="entry name" value="Neprosin"/>
    <property type="match status" value="1"/>
</dbReference>
<evidence type="ECO:0000259" key="1">
    <source>
        <dbReference type="PROSITE" id="PS52045"/>
    </source>
</evidence>
<dbReference type="Proteomes" id="UP001417504">
    <property type="component" value="Unassembled WGS sequence"/>
</dbReference>
<dbReference type="InterPro" id="IPR004314">
    <property type="entry name" value="Neprosin"/>
</dbReference>
<keyword evidence="3" id="KW-1185">Reference proteome</keyword>
<reference evidence="2 3" key="1">
    <citation type="submission" date="2024-01" db="EMBL/GenBank/DDBJ databases">
        <title>Genome assemblies of Stephania.</title>
        <authorList>
            <person name="Yang L."/>
        </authorList>
    </citation>
    <scope>NUCLEOTIDE SEQUENCE [LARGE SCALE GENOMIC DNA]</scope>
    <source>
        <strain evidence="2">QJT</strain>
        <tissue evidence="2">Leaf</tissue>
    </source>
</reference>
<organism evidence="2 3">
    <name type="scientific">Stephania japonica</name>
    <dbReference type="NCBI Taxonomy" id="461633"/>
    <lineage>
        <taxon>Eukaryota</taxon>
        <taxon>Viridiplantae</taxon>
        <taxon>Streptophyta</taxon>
        <taxon>Embryophyta</taxon>
        <taxon>Tracheophyta</taxon>
        <taxon>Spermatophyta</taxon>
        <taxon>Magnoliopsida</taxon>
        <taxon>Ranunculales</taxon>
        <taxon>Menispermaceae</taxon>
        <taxon>Menispermoideae</taxon>
        <taxon>Cissampelideae</taxon>
        <taxon>Stephania</taxon>
    </lineage>
</organism>
<accession>A0AAP0HZ70</accession>
<comment type="caution">
    <text evidence="2">The sequence shown here is derived from an EMBL/GenBank/DDBJ whole genome shotgun (WGS) entry which is preliminary data.</text>
</comment>
<dbReference type="AlphaFoldDB" id="A0AAP0HZ70"/>
<protein>
    <recommendedName>
        <fullName evidence="1">Neprosin PEP catalytic domain-containing protein</fullName>
    </recommendedName>
</protein>
<name>A0AAP0HZ70_9MAGN</name>
<feature type="domain" description="Neprosin PEP catalytic" evidence="1">
    <location>
        <begin position="1"/>
        <end position="126"/>
    </location>
</feature>
<evidence type="ECO:0000313" key="3">
    <source>
        <dbReference type="Proteomes" id="UP001417504"/>
    </source>
</evidence>
<evidence type="ECO:0000313" key="2">
    <source>
        <dbReference type="EMBL" id="KAK9103407.1"/>
    </source>
</evidence>
<sequence length="132" mass="14342">MSPTTPQVLKYSCMYKGLKDIQVIIRKCGSIYPFGGAPVIRWMGAVTSPVNQPSAQMGSGVYPQGDIEKTANFTGMNVFDSQGKISDPDNVLYETDRPNCYELVNYGLLPGCGFSFLYGEPGGKCENVITPI</sequence>
<dbReference type="PROSITE" id="PS52045">
    <property type="entry name" value="NEPROSIN_PEP_CD"/>
    <property type="match status" value="1"/>
</dbReference>
<gene>
    <name evidence="2" type="ORF">Sjap_020661</name>
</gene>